<protein>
    <submittedName>
        <fullName evidence="1">(northern house mosquito) hypothetical protein</fullName>
    </submittedName>
</protein>
<evidence type="ECO:0000313" key="1">
    <source>
        <dbReference type="EMBL" id="CAG6597194.1"/>
    </source>
</evidence>
<organism evidence="1">
    <name type="scientific">Culex pipiens</name>
    <name type="common">House mosquito</name>
    <dbReference type="NCBI Taxonomy" id="7175"/>
    <lineage>
        <taxon>Eukaryota</taxon>
        <taxon>Metazoa</taxon>
        <taxon>Ecdysozoa</taxon>
        <taxon>Arthropoda</taxon>
        <taxon>Hexapoda</taxon>
        <taxon>Insecta</taxon>
        <taxon>Pterygota</taxon>
        <taxon>Neoptera</taxon>
        <taxon>Endopterygota</taxon>
        <taxon>Diptera</taxon>
        <taxon>Nematocera</taxon>
        <taxon>Culicoidea</taxon>
        <taxon>Culicidae</taxon>
        <taxon>Culicinae</taxon>
        <taxon>Culicini</taxon>
        <taxon>Culex</taxon>
        <taxon>Culex</taxon>
    </lineage>
</organism>
<sequence>MKHESRQTKQIENIEVSPGIKRVHLPQTWVQSFSPNFSLSYRNGIFCLLLFQLFAAKKKSSTHTHIHGTTYSHNHTHLFQVHVFHETFSRSLEVRQFCLTNRGE</sequence>
<accession>A0A8D8KRP7</accession>
<dbReference type="AlphaFoldDB" id="A0A8D8KRP7"/>
<dbReference type="EMBL" id="HBUE01338082">
    <property type="protein sequence ID" value="CAG6597191.1"/>
    <property type="molecule type" value="Transcribed_RNA"/>
</dbReference>
<reference evidence="1" key="1">
    <citation type="submission" date="2021-05" db="EMBL/GenBank/DDBJ databases">
        <authorList>
            <person name="Alioto T."/>
            <person name="Alioto T."/>
            <person name="Gomez Garrido J."/>
        </authorList>
    </citation>
    <scope>NUCLEOTIDE SEQUENCE</scope>
</reference>
<dbReference type="EMBL" id="HBUE01338083">
    <property type="protein sequence ID" value="CAG6597194.1"/>
    <property type="molecule type" value="Transcribed_RNA"/>
</dbReference>
<name>A0A8D8KRP7_CULPI</name>
<dbReference type="EMBL" id="HBUE01231279">
    <property type="protein sequence ID" value="CAG6545052.1"/>
    <property type="molecule type" value="Transcribed_RNA"/>
</dbReference>
<dbReference type="EMBL" id="HBUE01231280">
    <property type="protein sequence ID" value="CAG6545055.1"/>
    <property type="molecule type" value="Transcribed_RNA"/>
</dbReference>
<proteinExistence type="predicted"/>